<proteinExistence type="predicted"/>
<dbReference type="OrthoDB" id="8576337at2"/>
<dbReference type="RefSeq" id="WP_107493617.1">
    <property type="nucleotide sequence ID" value="NZ_PZKC01000007.1"/>
</dbReference>
<reference evidence="2 3" key="2">
    <citation type="submission" date="2018-04" db="EMBL/GenBank/DDBJ databases">
        <title>Thauera lacus sp. nov., isolated from an saline lake in Inner Mongolia, China.</title>
        <authorList>
            <person name="Liang Q.-Y."/>
        </authorList>
    </citation>
    <scope>NUCLEOTIDE SEQUENCE [LARGE SCALE GENOMIC DNA]</scope>
    <source>
        <strain evidence="2 3">D20</strain>
    </source>
</reference>
<dbReference type="AlphaFoldDB" id="A0A2T4IEV5"/>
<evidence type="ECO:0000313" key="3">
    <source>
        <dbReference type="Proteomes" id="UP000241193"/>
    </source>
</evidence>
<protein>
    <submittedName>
        <fullName evidence="2">Uncharacterized protein</fullName>
    </submittedName>
</protein>
<dbReference type="EMBL" id="PZKC01000007">
    <property type="protein sequence ID" value="PTD96297.1"/>
    <property type="molecule type" value="Genomic_DNA"/>
</dbReference>
<organism evidence="2 3">
    <name type="scientific">Pseudothauera lacus</name>
    <dbReference type="NCBI Taxonomy" id="2136175"/>
    <lineage>
        <taxon>Bacteria</taxon>
        <taxon>Pseudomonadati</taxon>
        <taxon>Pseudomonadota</taxon>
        <taxon>Betaproteobacteria</taxon>
        <taxon>Rhodocyclales</taxon>
        <taxon>Zoogloeaceae</taxon>
        <taxon>Pseudothauera</taxon>
    </lineage>
</organism>
<accession>A0A2T4IEV5</accession>
<keyword evidence="3" id="KW-1185">Reference proteome</keyword>
<sequence length="326" mass="37212">MSADLIPQPPLPLSLWQKRQATLLYHWMSLDYLKELKRMIDRLIDGADVLLDLSRRQQRDALVSSARWGVRDTSANWSTYAHPALADFRESTIRLIAWRANEVFCGTGAYQCARMLDETSSRWMTEEEEQHFKAQFEAVYSYAYRISETTGKNLRDSCMAAYWLDYASDFPRLPRLRVRTDVVAETGRRPPRTGVYVPQDDPYGTLQFAWTGNDEGALSAARTFNAAGLEAVHALGRHALWHDEARMMAYVIEALKQRRLQPEHGIDWQGVDGLIAARLVLGPQVFIERPCKWYFVEMIHGEYDDAPDDTPAAPPAHRNNVPAGQP</sequence>
<dbReference type="Proteomes" id="UP000241193">
    <property type="component" value="Unassembled WGS sequence"/>
</dbReference>
<gene>
    <name evidence="2" type="ORF">C8261_10280</name>
</gene>
<comment type="caution">
    <text evidence="2">The sequence shown here is derived from an EMBL/GenBank/DDBJ whole genome shotgun (WGS) entry which is preliminary data.</text>
</comment>
<reference evidence="2 3" key="1">
    <citation type="submission" date="2018-03" db="EMBL/GenBank/DDBJ databases">
        <authorList>
            <person name="Keele B.F."/>
        </authorList>
    </citation>
    <scope>NUCLEOTIDE SEQUENCE [LARGE SCALE GENOMIC DNA]</scope>
    <source>
        <strain evidence="2 3">D20</strain>
    </source>
</reference>
<feature type="region of interest" description="Disordered" evidence="1">
    <location>
        <begin position="306"/>
        <end position="326"/>
    </location>
</feature>
<name>A0A2T4IEV5_9RHOO</name>
<evidence type="ECO:0000313" key="2">
    <source>
        <dbReference type="EMBL" id="PTD96297.1"/>
    </source>
</evidence>
<evidence type="ECO:0000256" key="1">
    <source>
        <dbReference type="SAM" id="MobiDB-lite"/>
    </source>
</evidence>